<dbReference type="PROSITE" id="PS51898">
    <property type="entry name" value="TYR_RECOMBINASE"/>
    <property type="match status" value="1"/>
</dbReference>
<proteinExistence type="predicted"/>
<dbReference type="Proteomes" id="UP000654345">
    <property type="component" value="Unassembled WGS sequence"/>
</dbReference>
<evidence type="ECO:0000256" key="2">
    <source>
        <dbReference type="SAM" id="MobiDB-lite"/>
    </source>
</evidence>
<dbReference type="EMBL" id="BNJG01000002">
    <property type="protein sequence ID" value="GHO57782.1"/>
    <property type="molecule type" value="Genomic_DNA"/>
</dbReference>
<dbReference type="PANTHER" id="PTHR30349">
    <property type="entry name" value="PHAGE INTEGRASE-RELATED"/>
    <property type="match status" value="1"/>
</dbReference>
<evidence type="ECO:0000256" key="1">
    <source>
        <dbReference type="ARBA" id="ARBA00023172"/>
    </source>
</evidence>
<gene>
    <name evidence="4" type="ORF">KSB_62570</name>
</gene>
<evidence type="ECO:0000313" key="4">
    <source>
        <dbReference type="EMBL" id="GHO57782.1"/>
    </source>
</evidence>
<dbReference type="Pfam" id="PF00589">
    <property type="entry name" value="Phage_integrase"/>
    <property type="match status" value="1"/>
</dbReference>
<dbReference type="RefSeq" id="WP_201374086.1">
    <property type="nucleotide sequence ID" value="NZ_BNJG01000002.1"/>
</dbReference>
<organism evidence="4 5">
    <name type="scientific">Ktedonobacter robiniae</name>
    <dbReference type="NCBI Taxonomy" id="2778365"/>
    <lineage>
        <taxon>Bacteria</taxon>
        <taxon>Bacillati</taxon>
        <taxon>Chloroflexota</taxon>
        <taxon>Ktedonobacteria</taxon>
        <taxon>Ktedonobacterales</taxon>
        <taxon>Ktedonobacteraceae</taxon>
        <taxon>Ktedonobacter</taxon>
    </lineage>
</organism>
<feature type="region of interest" description="Disordered" evidence="2">
    <location>
        <begin position="258"/>
        <end position="281"/>
    </location>
</feature>
<keyword evidence="5" id="KW-1185">Reference proteome</keyword>
<dbReference type="CDD" id="cd00397">
    <property type="entry name" value="DNA_BRE_C"/>
    <property type="match status" value="1"/>
</dbReference>
<reference evidence="4 5" key="1">
    <citation type="journal article" date="2021" name="Int. J. Syst. Evol. Microbiol.">
        <title>Reticulibacter mediterranei gen. nov., sp. nov., within the new family Reticulibacteraceae fam. nov., and Ktedonospora formicarum gen. nov., sp. nov., Ktedonobacter robiniae sp. nov., Dictyobacter formicarum sp. nov. and Dictyobacter arantiisoli sp. nov., belonging to the class Ktedonobacteria.</title>
        <authorList>
            <person name="Yabe S."/>
            <person name="Zheng Y."/>
            <person name="Wang C.M."/>
            <person name="Sakai Y."/>
            <person name="Abe K."/>
            <person name="Yokota A."/>
            <person name="Donadio S."/>
            <person name="Cavaletti L."/>
            <person name="Monciardini P."/>
        </authorList>
    </citation>
    <scope>NUCLEOTIDE SEQUENCE [LARGE SCALE GENOMIC DNA]</scope>
    <source>
        <strain evidence="4 5">SOSP1-30</strain>
    </source>
</reference>
<protein>
    <recommendedName>
        <fullName evidence="3">Tyr recombinase domain-containing protein</fullName>
    </recommendedName>
</protein>
<evidence type="ECO:0000259" key="3">
    <source>
        <dbReference type="PROSITE" id="PS51898"/>
    </source>
</evidence>
<evidence type="ECO:0000313" key="5">
    <source>
        <dbReference type="Proteomes" id="UP000654345"/>
    </source>
</evidence>
<accession>A0ABQ3UZ03</accession>
<keyword evidence="1" id="KW-0233">DNA recombination</keyword>
<dbReference type="InterPro" id="IPR013762">
    <property type="entry name" value="Integrase-like_cat_sf"/>
</dbReference>
<feature type="compositionally biased region" description="Basic and acidic residues" evidence="2">
    <location>
        <begin position="271"/>
        <end position="281"/>
    </location>
</feature>
<sequence length="281" mass="31721">MSYPDGTPRLHIPAGKTRQERLVPLNQEAAAAIRLVQTLRPKERGLRDRLTGVETRYLFMRFGKLISLHYLFESPLQAVCTQARLLTGDNKATVTPHRFRHTVGTQLAKKGARLRTIQKILGHESATMSIVYIGITDEDVRQDYQAVLGPGAIIAGPGAQRVKSGELAAEEVSWLTSNFFKTELELGHCLRLPQEGPCECDLYLTCAKFVTSPEYAPRLRQRRRMEQELVEDAIQHGWQREIERHQCAIQRLEPLLTDLGEPLDGPAATDYNDRQDKETAP</sequence>
<feature type="domain" description="Tyr recombinase" evidence="3">
    <location>
        <begin position="1"/>
        <end position="145"/>
    </location>
</feature>
<comment type="caution">
    <text evidence="4">The sequence shown here is derived from an EMBL/GenBank/DDBJ whole genome shotgun (WGS) entry which is preliminary data.</text>
</comment>
<dbReference type="InterPro" id="IPR050090">
    <property type="entry name" value="Tyrosine_recombinase_XerCD"/>
</dbReference>
<dbReference type="InterPro" id="IPR002104">
    <property type="entry name" value="Integrase_catalytic"/>
</dbReference>
<dbReference type="InterPro" id="IPR011010">
    <property type="entry name" value="DNA_brk_join_enz"/>
</dbReference>
<dbReference type="Gene3D" id="1.10.443.10">
    <property type="entry name" value="Intergrase catalytic core"/>
    <property type="match status" value="1"/>
</dbReference>
<name>A0ABQ3UZ03_9CHLR</name>
<dbReference type="SUPFAM" id="SSF56349">
    <property type="entry name" value="DNA breaking-rejoining enzymes"/>
    <property type="match status" value="1"/>
</dbReference>
<dbReference type="PANTHER" id="PTHR30349:SF64">
    <property type="entry name" value="PROPHAGE INTEGRASE INTD-RELATED"/>
    <property type="match status" value="1"/>
</dbReference>